<accession>A0A3L7AIK9</accession>
<proteinExistence type="predicted"/>
<feature type="non-terminal residue" evidence="1">
    <location>
        <position position="1"/>
    </location>
</feature>
<evidence type="ECO:0000313" key="2">
    <source>
        <dbReference type="Proteomes" id="UP000269692"/>
    </source>
</evidence>
<dbReference type="Proteomes" id="UP000269692">
    <property type="component" value="Unassembled WGS sequence"/>
</dbReference>
<dbReference type="EMBL" id="RCTF01000003">
    <property type="protein sequence ID" value="RLP80326.1"/>
    <property type="molecule type" value="Genomic_DNA"/>
</dbReference>
<dbReference type="PANTHER" id="PTHR33055:SF13">
    <property type="entry name" value="TRANSPOSASE"/>
    <property type="match status" value="1"/>
</dbReference>
<dbReference type="AlphaFoldDB" id="A0A3L7AIK9"/>
<protein>
    <submittedName>
        <fullName evidence="1">IS110 family transposase</fullName>
    </submittedName>
</protein>
<dbReference type="InterPro" id="IPR047650">
    <property type="entry name" value="Transpos_IS110"/>
</dbReference>
<sequence>GRRQVRNVLYMGVLAAIRARKSPFQTTYARLVAAGKPPKLAIAAVMRKMIVILNAMVRDDAPFNA</sequence>
<reference evidence="1 2" key="1">
    <citation type="submission" date="2018-10" db="EMBL/GenBank/DDBJ databases">
        <title>Xanthobacter tagetidis genome sequencing and assembly.</title>
        <authorList>
            <person name="Maclea K.S."/>
            <person name="Goen A.E."/>
            <person name="Fatima S.A."/>
        </authorList>
    </citation>
    <scope>NUCLEOTIDE SEQUENCE [LARGE SCALE GENOMIC DNA]</scope>
    <source>
        <strain evidence="1 2">ATCC 700314</strain>
    </source>
</reference>
<name>A0A3L7AIK9_9HYPH</name>
<dbReference type="PANTHER" id="PTHR33055">
    <property type="entry name" value="TRANSPOSASE FOR INSERTION SEQUENCE ELEMENT IS1111A"/>
    <property type="match status" value="1"/>
</dbReference>
<evidence type="ECO:0000313" key="1">
    <source>
        <dbReference type="EMBL" id="RLP80326.1"/>
    </source>
</evidence>
<organism evidence="1 2">
    <name type="scientific">Xanthobacter tagetidis</name>
    <dbReference type="NCBI Taxonomy" id="60216"/>
    <lineage>
        <taxon>Bacteria</taxon>
        <taxon>Pseudomonadati</taxon>
        <taxon>Pseudomonadota</taxon>
        <taxon>Alphaproteobacteria</taxon>
        <taxon>Hyphomicrobiales</taxon>
        <taxon>Xanthobacteraceae</taxon>
        <taxon>Xanthobacter</taxon>
    </lineage>
</organism>
<keyword evidence="2" id="KW-1185">Reference proteome</keyword>
<comment type="caution">
    <text evidence="1">The sequence shown here is derived from an EMBL/GenBank/DDBJ whole genome shotgun (WGS) entry which is preliminary data.</text>
</comment>
<gene>
    <name evidence="1" type="ORF">D9R14_04420</name>
</gene>